<dbReference type="Proteomes" id="UP001164250">
    <property type="component" value="Chromosome 6"/>
</dbReference>
<dbReference type="EMBL" id="CM047902">
    <property type="protein sequence ID" value="KAJ0095957.1"/>
    <property type="molecule type" value="Genomic_DNA"/>
</dbReference>
<comment type="caution">
    <text evidence="1">The sequence shown here is derived from an EMBL/GenBank/DDBJ whole genome shotgun (WGS) entry which is preliminary data.</text>
</comment>
<protein>
    <submittedName>
        <fullName evidence="1">Uncharacterized protein</fullName>
    </submittedName>
</protein>
<evidence type="ECO:0000313" key="2">
    <source>
        <dbReference type="Proteomes" id="UP001164250"/>
    </source>
</evidence>
<keyword evidence="2" id="KW-1185">Reference proteome</keyword>
<proteinExistence type="predicted"/>
<organism evidence="1 2">
    <name type="scientific">Pistacia atlantica</name>
    <dbReference type="NCBI Taxonomy" id="434234"/>
    <lineage>
        <taxon>Eukaryota</taxon>
        <taxon>Viridiplantae</taxon>
        <taxon>Streptophyta</taxon>
        <taxon>Embryophyta</taxon>
        <taxon>Tracheophyta</taxon>
        <taxon>Spermatophyta</taxon>
        <taxon>Magnoliopsida</taxon>
        <taxon>eudicotyledons</taxon>
        <taxon>Gunneridae</taxon>
        <taxon>Pentapetalae</taxon>
        <taxon>rosids</taxon>
        <taxon>malvids</taxon>
        <taxon>Sapindales</taxon>
        <taxon>Anacardiaceae</taxon>
        <taxon>Pistacia</taxon>
    </lineage>
</organism>
<accession>A0ACC1BAS8</accession>
<gene>
    <name evidence="1" type="ORF">Patl1_15743</name>
</gene>
<name>A0ACC1BAS8_9ROSI</name>
<reference evidence="2" key="1">
    <citation type="journal article" date="2023" name="G3 (Bethesda)">
        <title>Genome assembly and association tests identify interacting loci associated with vigor, precocity, and sex in interspecific pistachio rootstocks.</title>
        <authorList>
            <person name="Palmer W."/>
            <person name="Jacygrad E."/>
            <person name="Sagayaradj S."/>
            <person name="Cavanaugh K."/>
            <person name="Han R."/>
            <person name="Bertier L."/>
            <person name="Beede B."/>
            <person name="Kafkas S."/>
            <person name="Golino D."/>
            <person name="Preece J."/>
            <person name="Michelmore R."/>
        </authorList>
    </citation>
    <scope>NUCLEOTIDE SEQUENCE [LARGE SCALE GENOMIC DNA]</scope>
</reference>
<evidence type="ECO:0000313" key="1">
    <source>
        <dbReference type="EMBL" id="KAJ0095957.1"/>
    </source>
</evidence>
<sequence length="114" mass="12654">MSERNDCHSAKVSSWQIPNEVKKLRKKQDDGISKDHLTSMPSITITIEKAFAPIALSAPTVNTGGHDATTLRTLGAGIIIYPGFDQEEVAGTRNTCYFLSCYVASEQWPRIKWL</sequence>